<dbReference type="PANTHER" id="PTHR43022">
    <property type="entry name" value="PROTEIN SMF"/>
    <property type="match status" value="1"/>
</dbReference>
<dbReference type="EMBL" id="CP150096">
    <property type="protein sequence ID" value="WZN46630.1"/>
    <property type="molecule type" value="Genomic_DNA"/>
</dbReference>
<gene>
    <name evidence="7" type="primary">dprA</name>
    <name evidence="7" type="ORF">WJU22_00245</name>
</gene>
<keyword evidence="3" id="KW-0234">DNA repair</keyword>
<dbReference type="InterPro" id="IPR010994">
    <property type="entry name" value="RuvA_2-like"/>
</dbReference>
<organism evidence="7 8">
    <name type="scientific">Chitinophaga caseinilytica</name>
    <dbReference type="NCBI Taxonomy" id="2267521"/>
    <lineage>
        <taxon>Bacteria</taxon>
        <taxon>Pseudomonadati</taxon>
        <taxon>Bacteroidota</taxon>
        <taxon>Chitinophagia</taxon>
        <taxon>Chitinophagales</taxon>
        <taxon>Chitinophagaceae</taxon>
        <taxon>Chitinophaga</taxon>
    </lineage>
</organism>
<dbReference type="Proteomes" id="UP001449657">
    <property type="component" value="Chromosome"/>
</dbReference>
<dbReference type="RefSeq" id="WP_341841321.1">
    <property type="nucleotide sequence ID" value="NZ_CP149792.1"/>
</dbReference>
<evidence type="ECO:0000256" key="1">
    <source>
        <dbReference type="ARBA" id="ARBA00006525"/>
    </source>
</evidence>
<accession>A0ABZ2Z3Z8</accession>
<reference evidence="7 8" key="1">
    <citation type="submission" date="2024-03" db="EMBL/GenBank/DDBJ databases">
        <title>Chitinophaga caseinilytica sp. nov., a casein hydrolysing bacterium isolated from forest soil.</title>
        <authorList>
            <person name="Lee D.S."/>
            <person name="Han D.M."/>
            <person name="Baek J.H."/>
            <person name="Choi D.G."/>
            <person name="Jeon J.H."/>
            <person name="Jeon C.O."/>
        </authorList>
    </citation>
    <scope>NUCLEOTIDE SEQUENCE [LARGE SCALE GENOMIC DNA]</scope>
    <source>
        <strain evidence="7 8">KACC 19118</strain>
    </source>
</reference>
<comment type="similarity">
    <text evidence="1">Belongs to the DprA/Smf family.</text>
</comment>
<evidence type="ECO:0000259" key="4">
    <source>
        <dbReference type="Pfam" id="PF02481"/>
    </source>
</evidence>
<evidence type="ECO:0000256" key="2">
    <source>
        <dbReference type="ARBA" id="ARBA00022763"/>
    </source>
</evidence>
<protein>
    <submittedName>
        <fullName evidence="7">DNA-processing protein DprA</fullName>
    </submittedName>
</protein>
<dbReference type="InterPro" id="IPR036388">
    <property type="entry name" value="WH-like_DNA-bd_sf"/>
</dbReference>
<dbReference type="InterPro" id="IPR003488">
    <property type="entry name" value="DprA"/>
</dbReference>
<dbReference type="SUPFAM" id="SSF102405">
    <property type="entry name" value="MCP/YpsA-like"/>
    <property type="match status" value="1"/>
</dbReference>
<feature type="domain" description="Smf/DprA SLOG" evidence="4">
    <location>
        <begin position="81"/>
        <end position="289"/>
    </location>
</feature>
<evidence type="ECO:0000256" key="3">
    <source>
        <dbReference type="ARBA" id="ARBA00023204"/>
    </source>
</evidence>
<dbReference type="Gene3D" id="1.10.10.10">
    <property type="entry name" value="Winged helix-like DNA-binding domain superfamily/Winged helix DNA-binding domain"/>
    <property type="match status" value="1"/>
</dbReference>
<dbReference type="SUPFAM" id="SSF47781">
    <property type="entry name" value="RuvA domain 2-like"/>
    <property type="match status" value="1"/>
</dbReference>
<keyword evidence="2" id="KW-0227">DNA damage</keyword>
<name>A0ABZ2Z3Z8_9BACT</name>
<feature type="domain" description="DisA/LigA helix-hairpin-helix motif" evidence="5">
    <location>
        <begin position="14"/>
        <end position="60"/>
    </location>
</feature>
<dbReference type="Pfam" id="PF17782">
    <property type="entry name" value="WHD_DprA"/>
    <property type="match status" value="1"/>
</dbReference>
<proteinExistence type="inferred from homology"/>
<dbReference type="Gene3D" id="3.40.50.450">
    <property type="match status" value="1"/>
</dbReference>
<dbReference type="Pfam" id="PF12826">
    <property type="entry name" value="HHH_2"/>
    <property type="match status" value="1"/>
</dbReference>
<dbReference type="NCBIfam" id="TIGR00732">
    <property type="entry name" value="dprA"/>
    <property type="match status" value="1"/>
</dbReference>
<feature type="domain" description="DprA winged helix" evidence="6">
    <location>
        <begin position="309"/>
        <end position="360"/>
    </location>
</feature>
<dbReference type="InterPro" id="IPR041614">
    <property type="entry name" value="DprA_WH"/>
</dbReference>
<dbReference type="PANTHER" id="PTHR43022:SF1">
    <property type="entry name" value="PROTEIN SMF"/>
    <property type="match status" value="1"/>
</dbReference>
<dbReference type="InterPro" id="IPR057666">
    <property type="entry name" value="DrpA_SLOG"/>
</dbReference>
<evidence type="ECO:0000259" key="5">
    <source>
        <dbReference type="Pfam" id="PF12826"/>
    </source>
</evidence>
<evidence type="ECO:0000313" key="7">
    <source>
        <dbReference type="EMBL" id="WZN46630.1"/>
    </source>
</evidence>
<dbReference type="InterPro" id="IPR041663">
    <property type="entry name" value="DisA/LigA_HHH"/>
</dbReference>
<keyword evidence="8" id="KW-1185">Reference proteome</keyword>
<evidence type="ECO:0000313" key="8">
    <source>
        <dbReference type="Proteomes" id="UP001449657"/>
    </source>
</evidence>
<sequence length="368" mass="40062">MPTETQCRIALSFIPQVGDVVARHLVEHFGDAASIFSAPRRELERIATVGPSRADAIRQFKDFSRTDLEIRFLERQGVRPVFWTDPDYPARLRHCWDAPVLLYTRGRPDLQAPRILGVVGTRRPTPYGIECCRSLIAGLAPLQVTIVSGLAYGIDVAAHQAAIEAGLPTIGVLAHGLDRIYPSRHARIARQMEEQGGLLTDFPSGTALNRMHFPRRNRIVAGCCDGILVAESGISGGSLITAGLANDYNRDVLAVPGRIGDTASEGCLALIRQNRAALITSAADIAEALNWRDPAVSAPPAVQSALFHDLTAEQRLILETLGATRLSLDEIQYRSGIPRSQVTEGMLALEMMGVVRALPGYTFQQMAR</sequence>
<evidence type="ECO:0000259" key="6">
    <source>
        <dbReference type="Pfam" id="PF17782"/>
    </source>
</evidence>
<dbReference type="Pfam" id="PF02481">
    <property type="entry name" value="DNA_processg_A"/>
    <property type="match status" value="1"/>
</dbReference>